<evidence type="ECO:0000313" key="2">
    <source>
        <dbReference type="EMBL" id="OEG22203.1"/>
    </source>
</evidence>
<keyword evidence="1" id="KW-1133">Transmembrane helix</keyword>
<keyword evidence="1" id="KW-0472">Membrane</keyword>
<feature type="transmembrane region" description="Helical" evidence="1">
    <location>
        <begin position="63"/>
        <end position="88"/>
    </location>
</feature>
<name>A0A1E5HBC8_9ENTE</name>
<dbReference type="Proteomes" id="UP000094469">
    <property type="component" value="Unassembled WGS sequence"/>
</dbReference>
<feature type="transmembrane region" description="Helical" evidence="1">
    <location>
        <begin position="12"/>
        <end position="38"/>
    </location>
</feature>
<accession>A0A1E5HBC8</accession>
<proteinExistence type="predicted"/>
<evidence type="ECO:0008006" key="4">
    <source>
        <dbReference type="Google" id="ProtNLM"/>
    </source>
</evidence>
<reference evidence="3" key="1">
    <citation type="submission" date="2016-09" db="EMBL/GenBank/DDBJ databases">
        <authorList>
            <person name="Gulvik C.A."/>
        </authorList>
    </citation>
    <scope>NUCLEOTIDE SEQUENCE [LARGE SCALE GENOMIC DNA]</scope>
    <source>
        <strain evidence="3">LMG 26676</strain>
    </source>
</reference>
<evidence type="ECO:0000256" key="1">
    <source>
        <dbReference type="SAM" id="Phobius"/>
    </source>
</evidence>
<gene>
    <name evidence="2" type="ORF">BCR24_03485</name>
</gene>
<protein>
    <recommendedName>
        <fullName evidence="4">DUF4260 domain-containing protein</fullName>
    </recommendedName>
</protein>
<organism evidence="2 3">
    <name type="scientific">Enterococcus ureilyticus</name>
    <dbReference type="NCBI Taxonomy" id="1131292"/>
    <lineage>
        <taxon>Bacteria</taxon>
        <taxon>Bacillati</taxon>
        <taxon>Bacillota</taxon>
        <taxon>Bacilli</taxon>
        <taxon>Lactobacillales</taxon>
        <taxon>Enterococcaceae</taxon>
        <taxon>Enterococcus</taxon>
    </lineage>
</organism>
<dbReference type="AlphaFoldDB" id="A0A1E5HBC8"/>
<dbReference type="EMBL" id="MIKC01000023">
    <property type="protein sequence ID" value="OEG22203.1"/>
    <property type="molecule type" value="Genomic_DNA"/>
</dbReference>
<evidence type="ECO:0000313" key="3">
    <source>
        <dbReference type="Proteomes" id="UP000094469"/>
    </source>
</evidence>
<dbReference type="Pfam" id="PF14079">
    <property type="entry name" value="DUF4260"/>
    <property type="match status" value="1"/>
</dbReference>
<keyword evidence="3" id="KW-1185">Reference proteome</keyword>
<dbReference type="InterPro" id="IPR025356">
    <property type="entry name" value="DUF4260"/>
</dbReference>
<keyword evidence="1" id="KW-0812">Transmembrane</keyword>
<dbReference type="RefSeq" id="WP_069640312.1">
    <property type="nucleotide sequence ID" value="NZ_JAFBEZ010000018.1"/>
</dbReference>
<sequence>MTNKTILRLENGTLFLLALSLFIYLGFPIFYFFLFLLLPDITMIGYLGGSSLGAKIYNLGHTLVFPVLLLLLYLVIPIILLLPIAIIWSAHIFMDRTLGYGLKYPDEFKHTHIQNL</sequence>
<comment type="caution">
    <text evidence="2">The sequence shown here is derived from an EMBL/GenBank/DDBJ whole genome shotgun (WGS) entry which is preliminary data.</text>
</comment>